<gene>
    <name evidence="1" type="ORF">R28058_00281</name>
</gene>
<name>A0A0C7GAB2_PARSO</name>
<evidence type="ECO:0008006" key="3">
    <source>
        <dbReference type="Google" id="ProtNLM"/>
    </source>
</evidence>
<protein>
    <recommendedName>
        <fullName evidence="3">BNR repeat-containing glycosyl hydrolase</fullName>
    </recommendedName>
</protein>
<accession>A0A0C7GAB2</accession>
<dbReference type="RefSeq" id="WP_055335252.1">
    <property type="nucleotide sequence ID" value="NZ_CDNF01000003.1"/>
</dbReference>
<dbReference type="Proteomes" id="UP000049127">
    <property type="component" value="Unassembled WGS sequence"/>
</dbReference>
<organism evidence="1 2">
    <name type="scientific">Paraclostridium sordellii</name>
    <name type="common">Clostridium sordellii</name>
    <dbReference type="NCBI Taxonomy" id="1505"/>
    <lineage>
        <taxon>Bacteria</taxon>
        <taxon>Bacillati</taxon>
        <taxon>Bacillota</taxon>
        <taxon>Clostridia</taxon>
        <taxon>Peptostreptococcales</taxon>
        <taxon>Peptostreptococcaceae</taxon>
        <taxon>Paraclostridium</taxon>
    </lineage>
</organism>
<evidence type="ECO:0000313" key="1">
    <source>
        <dbReference type="EMBL" id="CEQ02205.1"/>
    </source>
</evidence>
<sequence length="336" mass="40164">MGFFNECSYVLRKHNKDMIFINTKNNLYFNYMENSDRLLASKKITSTTDFSKYYFDIDALDTVYGIFIDKNINIVQLDKDLNEFSIIHKITYDYKNFNINFPYIKYIDNQIHILYYLSNNQHPTTILFHHYNNGEKWFENKIDFINLPLIDNYIISINNLVPSVFYFKEDEDFPQVYTSTFNLSQFTWNKPIKITNSYSNKIYLSVLKDKLNFYHLSFCESFQNKYKISYINGYLNTNNFNTIINNSMTEPSLFLYPSLVKSDSKLYLSYVEQNRLYTKASYDLGNTWSNCIEDPYSINEKFIRCYLKSNYKDDLDYNCSSLFATKNPFSILGYFE</sequence>
<evidence type="ECO:0000313" key="2">
    <source>
        <dbReference type="Proteomes" id="UP000049127"/>
    </source>
</evidence>
<dbReference type="OrthoDB" id="1706352at2"/>
<reference evidence="1 2" key="1">
    <citation type="submission" date="2015-01" db="EMBL/GenBank/DDBJ databases">
        <authorList>
            <person name="Aslett A.Martin."/>
            <person name="De Silva Nishadi"/>
        </authorList>
    </citation>
    <scope>NUCLEOTIDE SEQUENCE [LARGE SCALE GENOMIC DNA]</scope>
    <source>
        <strain evidence="1 2">R28058</strain>
    </source>
</reference>
<proteinExistence type="predicted"/>
<dbReference type="AlphaFoldDB" id="A0A0C7GAB2"/>
<dbReference type="EMBL" id="CEKZ01000003">
    <property type="protein sequence ID" value="CEQ02205.1"/>
    <property type="molecule type" value="Genomic_DNA"/>
</dbReference>